<gene>
    <name evidence="1" type="ORF">EYF80_034842</name>
</gene>
<dbReference type="AlphaFoldDB" id="A0A4Z2GQH7"/>
<organism evidence="1 2">
    <name type="scientific">Liparis tanakae</name>
    <name type="common">Tanaka's snailfish</name>
    <dbReference type="NCBI Taxonomy" id="230148"/>
    <lineage>
        <taxon>Eukaryota</taxon>
        <taxon>Metazoa</taxon>
        <taxon>Chordata</taxon>
        <taxon>Craniata</taxon>
        <taxon>Vertebrata</taxon>
        <taxon>Euteleostomi</taxon>
        <taxon>Actinopterygii</taxon>
        <taxon>Neopterygii</taxon>
        <taxon>Teleostei</taxon>
        <taxon>Neoteleostei</taxon>
        <taxon>Acanthomorphata</taxon>
        <taxon>Eupercaria</taxon>
        <taxon>Perciformes</taxon>
        <taxon>Cottioidei</taxon>
        <taxon>Cottales</taxon>
        <taxon>Liparidae</taxon>
        <taxon>Liparis</taxon>
    </lineage>
</organism>
<protein>
    <submittedName>
        <fullName evidence="1">Uncharacterized protein</fullName>
    </submittedName>
</protein>
<dbReference type="Proteomes" id="UP000314294">
    <property type="component" value="Unassembled WGS sequence"/>
</dbReference>
<name>A0A4Z2GQH7_9TELE</name>
<proteinExistence type="predicted"/>
<reference evidence="1 2" key="1">
    <citation type="submission" date="2019-03" db="EMBL/GenBank/DDBJ databases">
        <title>First draft genome of Liparis tanakae, snailfish: a comprehensive survey of snailfish specific genes.</title>
        <authorList>
            <person name="Kim W."/>
            <person name="Song I."/>
            <person name="Jeong J.-H."/>
            <person name="Kim D."/>
            <person name="Kim S."/>
            <person name="Ryu S."/>
            <person name="Song J.Y."/>
            <person name="Lee S.K."/>
        </authorList>
    </citation>
    <scope>NUCLEOTIDE SEQUENCE [LARGE SCALE GENOMIC DNA]</scope>
    <source>
        <tissue evidence="1">Muscle</tissue>
    </source>
</reference>
<keyword evidence="2" id="KW-1185">Reference proteome</keyword>
<evidence type="ECO:0000313" key="2">
    <source>
        <dbReference type="Proteomes" id="UP000314294"/>
    </source>
</evidence>
<comment type="caution">
    <text evidence="1">The sequence shown here is derived from an EMBL/GenBank/DDBJ whole genome shotgun (WGS) entry which is preliminary data.</text>
</comment>
<dbReference type="EMBL" id="SRLO01000470">
    <property type="protein sequence ID" value="TNN54974.1"/>
    <property type="molecule type" value="Genomic_DNA"/>
</dbReference>
<sequence length="104" mass="11849">MDRYSCTGMEAWDRAQKSYRHSRSMGVNALPVQSGQCELVRIIFGELRPGDVLRRLLLLDLTHQRGQTFTGLFVLHEVLLRVPGIQLHLLTVHTHILDNGKTTD</sequence>
<evidence type="ECO:0000313" key="1">
    <source>
        <dbReference type="EMBL" id="TNN54974.1"/>
    </source>
</evidence>
<accession>A0A4Z2GQH7</accession>